<dbReference type="GO" id="GO:0005886">
    <property type="term" value="C:plasma membrane"/>
    <property type="evidence" value="ECO:0007669"/>
    <property type="project" value="UniProtKB-SubCell"/>
</dbReference>
<comment type="subcellular location">
    <subcellularLocation>
        <location evidence="8">Cell membrane</location>
        <topology evidence="8">Peripheral membrane protein</topology>
    </subcellularLocation>
    <subcellularLocation>
        <location evidence="1">Membrane</location>
    </subcellularLocation>
</comment>
<evidence type="ECO:0000256" key="3">
    <source>
        <dbReference type="ARBA" id="ARBA00022781"/>
    </source>
</evidence>
<comment type="function">
    <text evidence="8">This protein is part of the stalk that links CF(0) to CF(1). It either transmits conformational changes from CF(0) to CF(1) or is implicated in proton conduction.</text>
</comment>
<dbReference type="RefSeq" id="WP_144346859.1">
    <property type="nucleotide sequence ID" value="NZ_VMKP01000001.1"/>
</dbReference>
<comment type="caution">
    <text evidence="9">The sequence shown here is derived from an EMBL/GenBank/DDBJ whole genome shotgun (WGS) entry which is preliminary data.</text>
</comment>
<dbReference type="AlphaFoldDB" id="A0A557RM90"/>
<evidence type="ECO:0000256" key="1">
    <source>
        <dbReference type="ARBA" id="ARBA00004370"/>
    </source>
</evidence>
<dbReference type="GO" id="GO:0045259">
    <property type="term" value="C:proton-transporting ATP synthase complex"/>
    <property type="evidence" value="ECO:0007669"/>
    <property type="project" value="UniProtKB-KW"/>
</dbReference>
<keyword evidence="4 8" id="KW-0406">Ion transport</keyword>
<dbReference type="EMBL" id="VMKP01000001">
    <property type="protein sequence ID" value="TVO66291.1"/>
    <property type="molecule type" value="Genomic_DNA"/>
</dbReference>
<evidence type="ECO:0000256" key="2">
    <source>
        <dbReference type="ARBA" id="ARBA00022448"/>
    </source>
</evidence>
<dbReference type="InterPro" id="IPR000711">
    <property type="entry name" value="ATPase_OSCP/dsu"/>
</dbReference>
<dbReference type="NCBIfam" id="TIGR01145">
    <property type="entry name" value="ATP_synt_delta"/>
    <property type="match status" value="1"/>
</dbReference>
<keyword evidence="8" id="KW-1003">Cell membrane</keyword>
<evidence type="ECO:0000256" key="8">
    <source>
        <dbReference type="HAMAP-Rule" id="MF_01416"/>
    </source>
</evidence>
<evidence type="ECO:0000256" key="4">
    <source>
        <dbReference type="ARBA" id="ARBA00023065"/>
    </source>
</evidence>
<keyword evidence="2 8" id="KW-0813">Transport</keyword>
<sequence length="178" mass="19263">MAQETTVARPYAEAAFQLAQASGALAGWSDGLAMAAAVVADDRVAALLGHPRVDDERKAGLIIDVCGEALDDQQRNFVRLLVQRDRIGVLPEISHQYDRLRAEHEKTLSAQLITAQPVDDAVRSRLEASLSKRLERVVSLDTQLDESLIGGAVIRAGDLVIDGSVRGRLNRLTSALSR</sequence>
<accession>A0A557RM90</accession>
<dbReference type="SUPFAM" id="SSF47928">
    <property type="entry name" value="N-terminal domain of the delta subunit of the F1F0-ATP synthase"/>
    <property type="match status" value="1"/>
</dbReference>
<dbReference type="PANTHER" id="PTHR11910">
    <property type="entry name" value="ATP SYNTHASE DELTA CHAIN"/>
    <property type="match status" value="1"/>
</dbReference>
<dbReference type="Pfam" id="PF00213">
    <property type="entry name" value="OSCP"/>
    <property type="match status" value="1"/>
</dbReference>
<evidence type="ECO:0000313" key="9">
    <source>
        <dbReference type="EMBL" id="TVO66291.1"/>
    </source>
</evidence>
<keyword evidence="10" id="KW-1185">Reference proteome</keyword>
<proteinExistence type="inferred from homology"/>
<dbReference type="InterPro" id="IPR020781">
    <property type="entry name" value="ATPase_OSCP/d_CS"/>
</dbReference>
<keyword evidence="6 8" id="KW-0139">CF(1)</keyword>
<comment type="similarity">
    <text evidence="8">Belongs to the ATPase delta chain family.</text>
</comment>
<evidence type="ECO:0000256" key="6">
    <source>
        <dbReference type="ARBA" id="ARBA00023196"/>
    </source>
</evidence>
<dbReference type="GO" id="GO:0046933">
    <property type="term" value="F:proton-transporting ATP synthase activity, rotational mechanism"/>
    <property type="evidence" value="ECO:0007669"/>
    <property type="project" value="UniProtKB-UniRule"/>
</dbReference>
<keyword evidence="3 8" id="KW-0375">Hydrogen ion transport</keyword>
<dbReference type="PROSITE" id="PS00389">
    <property type="entry name" value="ATPASE_DELTA"/>
    <property type="match status" value="1"/>
</dbReference>
<dbReference type="InterPro" id="IPR026015">
    <property type="entry name" value="ATP_synth_OSCP/delta_N_sf"/>
</dbReference>
<name>A0A557RM90_9GAMM</name>
<dbReference type="Proteomes" id="UP000316688">
    <property type="component" value="Unassembled WGS sequence"/>
</dbReference>
<comment type="function">
    <text evidence="8">F(1)F(0) ATP synthase produces ATP from ADP in the presence of a proton or sodium gradient. F-type ATPases consist of two structural domains, F(1) containing the extramembraneous catalytic core and F(0) containing the membrane proton channel, linked together by a central stalk and a peripheral stalk. During catalysis, ATP synthesis in the catalytic domain of F(1) is coupled via a rotary mechanism of the central stalk subunits to proton translocation.</text>
</comment>
<evidence type="ECO:0000256" key="7">
    <source>
        <dbReference type="ARBA" id="ARBA00023310"/>
    </source>
</evidence>
<evidence type="ECO:0000256" key="5">
    <source>
        <dbReference type="ARBA" id="ARBA00023136"/>
    </source>
</evidence>
<dbReference type="HAMAP" id="MF_01416">
    <property type="entry name" value="ATP_synth_delta_bact"/>
    <property type="match status" value="1"/>
</dbReference>
<dbReference type="NCBIfam" id="NF004402">
    <property type="entry name" value="PRK05758.2-2"/>
    <property type="match status" value="1"/>
</dbReference>
<organism evidence="9 10">
    <name type="scientific">Spiribacter aquaticus</name>
    <dbReference type="NCBI Taxonomy" id="1935996"/>
    <lineage>
        <taxon>Bacteria</taxon>
        <taxon>Pseudomonadati</taxon>
        <taxon>Pseudomonadota</taxon>
        <taxon>Gammaproteobacteria</taxon>
        <taxon>Chromatiales</taxon>
        <taxon>Ectothiorhodospiraceae</taxon>
        <taxon>Spiribacter</taxon>
    </lineage>
</organism>
<dbReference type="PRINTS" id="PR00125">
    <property type="entry name" value="ATPASEDELTA"/>
</dbReference>
<gene>
    <name evidence="8" type="primary">atpH</name>
    <name evidence="9" type="ORF">FPL11_00955</name>
</gene>
<evidence type="ECO:0000313" key="10">
    <source>
        <dbReference type="Proteomes" id="UP000316688"/>
    </source>
</evidence>
<dbReference type="Gene3D" id="1.10.520.20">
    <property type="entry name" value="N-terminal domain of the delta subunit of the F1F0-ATP synthase"/>
    <property type="match status" value="1"/>
</dbReference>
<keyword evidence="7 8" id="KW-0066">ATP synthesis</keyword>
<protein>
    <recommendedName>
        <fullName evidence="8">ATP synthase subunit delta</fullName>
    </recommendedName>
    <alternativeName>
        <fullName evidence="8">ATP synthase F(1) sector subunit delta</fullName>
    </alternativeName>
    <alternativeName>
        <fullName evidence="8">F-type ATPase subunit delta</fullName>
        <shortName evidence="8">F-ATPase subunit delta</shortName>
    </alternativeName>
</protein>
<keyword evidence="5 8" id="KW-0472">Membrane</keyword>
<reference evidence="9 10" key="1">
    <citation type="submission" date="2019-07" db="EMBL/GenBank/DDBJ databases">
        <title>Reclasification of Spiribacter aquaticus.</title>
        <authorList>
            <person name="Leon M.J."/>
            <person name="Sanchez-Porro C."/>
            <person name="Ventosa A."/>
        </authorList>
    </citation>
    <scope>NUCLEOTIDE SEQUENCE [LARGE SCALE GENOMIC DNA]</scope>
    <source>
        <strain evidence="9 10">SP30</strain>
    </source>
</reference>